<dbReference type="STRING" id="279113.CPter91_1191"/>
<organism evidence="1 2">
    <name type="scientific">Collimonas pratensis</name>
    <dbReference type="NCBI Taxonomy" id="279113"/>
    <lineage>
        <taxon>Bacteria</taxon>
        <taxon>Pseudomonadati</taxon>
        <taxon>Pseudomonadota</taxon>
        <taxon>Betaproteobacteria</taxon>
        <taxon>Burkholderiales</taxon>
        <taxon>Oxalobacteraceae</taxon>
        <taxon>Collimonas</taxon>
    </lineage>
</organism>
<evidence type="ECO:0000313" key="2">
    <source>
        <dbReference type="Proteomes" id="UP000074561"/>
    </source>
</evidence>
<dbReference type="AlphaFoldDB" id="A0A127Q0P4"/>
<dbReference type="Proteomes" id="UP000074561">
    <property type="component" value="Chromosome"/>
</dbReference>
<protein>
    <submittedName>
        <fullName evidence="1">Uncharacterized protein</fullName>
    </submittedName>
</protein>
<dbReference type="KEGG" id="cpra:CPter91_1191"/>
<name>A0A127Q0P4_9BURK</name>
<reference evidence="1 2" key="1">
    <citation type="submission" date="2015-11" db="EMBL/GenBank/DDBJ databases">
        <title>Exploring the genomic traits of fungus-feeding bacterial genus Collimonas.</title>
        <authorList>
            <person name="Song C."/>
            <person name="Schmidt R."/>
            <person name="de Jager V."/>
            <person name="Krzyzanowska D."/>
            <person name="Jongedijk E."/>
            <person name="Cankar K."/>
            <person name="Beekwilder J."/>
            <person name="van Veen A."/>
            <person name="de Boer W."/>
            <person name="van Veen J.A."/>
            <person name="Garbeva P."/>
        </authorList>
    </citation>
    <scope>NUCLEOTIDE SEQUENCE [LARGE SCALE GENOMIC DNA]</scope>
    <source>
        <strain evidence="1 2">Ter91</strain>
    </source>
</reference>
<dbReference type="EMBL" id="CP013234">
    <property type="protein sequence ID" value="AMP03574.1"/>
    <property type="molecule type" value="Genomic_DNA"/>
</dbReference>
<sequence>MLSPAVNNTLPNYSPAHIAKKKFKTYIISAGKYIQLEI</sequence>
<proteinExistence type="predicted"/>
<dbReference type="PATRIC" id="fig|279113.9.peg.1188"/>
<accession>A0A127Q0P4</accession>
<gene>
    <name evidence="1" type="ORF">CPter91_1191</name>
</gene>
<evidence type="ECO:0000313" key="1">
    <source>
        <dbReference type="EMBL" id="AMP03574.1"/>
    </source>
</evidence>